<evidence type="ECO:0000256" key="3">
    <source>
        <dbReference type="ARBA" id="ARBA00022630"/>
    </source>
</evidence>
<keyword evidence="4" id="KW-0274">FAD</keyword>
<dbReference type="Gene3D" id="3.50.50.60">
    <property type="entry name" value="FAD/NAD(P)-binding domain"/>
    <property type="match status" value="2"/>
</dbReference>
<dbReference type="GO" id="GO:0050661">
    <property type="term" value="F:NADP binding"/>
    <property type="evidence" value="ECO:0007669"/>
    <property type="project" value="InterPro"/>
</dbReference>
<feature type="transmembrane region" description="Helical" evidence="6">
    <location>
        <begin position="20"/>
        <end position="38"/>
    </location>
</feature>
<dbReference type="EMBL" id="DS268112">
    <property type="protein sequence ID" value="KMM70728.1"/>
    <property type="molecule type" value="Genomic_DNA"/>
</dbReference>
<gene>
    <name evidence="7" type="ORF">CPAG_07039</name>
</gene>
<dbReference type="Proteomes" id="UP000054567">
    <property type="component" value="Unassembled WGS sequence"/>
</dbReference>
<name>A0A0J6FK83_COCPO</name>
<evidence type="ECO:0000256" key="2">
    <source>
        <dbReference type="ARBA" id="ARBA00010139"/>
    </source>
</evidence>
<evidence type="ECO:0000256" key="4">
    <source>
        <dbReference type="ARBA" id="ARBA00022827"/>
    </source>
</evidence>
<dbReference type="GO" id="GO:0050660">
    <property type="term" value="F:flavin adenine dinucleotide binding"/>
    <property type="evidence" value="ECO:0007669"/>
    <property type="project" value="InterPro"/>
</dbReference>
<keyword evidence="5" id="KW-0560">Oxidoreductase</keyword>
<evidence type="ECO:0000256" key="5">
    <source>
        <dbReference type="ARBA" id="ARBA00023002"/>
    </source>
</evidence>
<keyword evidence="6" id="KW-0812">Transmembrane</keyword>
<organism evidence="7 8">
    <name type="scientific">Coccidioides posadasii RMSCC 3488</name>
    <dbReference type="NCBI Taxonomy" id="454284"/>
    <lineage>
        <taxon>Eukaryota</taxon>
        <taxon>Fungi</taxon>
        <taxon>Dikarya</taxon>
        <taxon>Ascomycota</taxon>
        <taxon>Pezizomycotina</taxon>
        <taxon>Eurotiomycetes</taxon>
        <taxon>Eurotiomycetidae</taxon>
        <taxon>Onygenales</taxon>
        <taxon>Onygenaceae</taxon>
        <taxon>Coccidioides</taxon>
    </lineage>
</organism>
<dbReference type="VEuPathDB" id="FungiDB:CPAG_07039"/>
<dbReference type="PANTHER" id="PTHR42877:SF4">
    <property type="entry name" value="FAD_NAD(P)-BINDING DOMAIN-CONTAINING PROTEIN-RELATED"/>
    <property type="match status" value="1"/>
</dbReference>
<accession>A0A0J6FK83</accession>
<keyword evidence="3" id="KW-0285">Flavoprotein</keyword>
<keyword evidence="6" id="KW-0472">Membrane</keyword>
<dbReference type="GO" id="GO:0004499">
    <property type="term" value="F:N,N-dimethylaniline monooxygenase activity"/>
    <property type="evidence" value="ECO:0007669"/>
    <property type="project" value="InterPro"/>
</dbReference>
<reference evidence="8" key="3">
    <citation type="journal article" date="2010" name="Genome Res.">
        <title>Population genomic sequencing of Coccidioides fungi reveals recent hybridization and transposon control.</title>
        <authorList>
            <person name="Neafsey D.E."/>
            <person name="Barker B.M."/>
            <person name="Sharpton T.J."/>
            <person name="Stajich J.E."/>
            <person name="Park D.J."/>
            <person name="Whiston E."/>
            <person name="Hung C.-Y."/>
            <person name="McMahan C."/>
            <person name="White J."/>
            <person name="Sykes S."/>
            <person name="Heiman D."/>
            <person name="Young S."/>
            <person name="Zeng Q."/>
            <person name="Abouelleil A."/>
            <person name="Aftuck L."/>
            <person name="Bessette D."/>
            <person name="Brown A."/>
            <person name="FitzGerald M."/>
            <person name="Lui A."/>
            <person name="Macdonald J.P."/>
            <person name="Priest M."/>
            <person name="Orbach M.J."/>
            <person name="Galgiani J.N."/>
            <person name="Kirkland T.N."/>
            <person name="Cole G.T."/>
            <person name="Birren B.W."/>
            <person name="Henn M.R."/>
            <person name="Taylor J.W."/>
            <person name="Rounsley S.D."/>
        </authorList>
    </citation>
    <scope>NUCLEOTIDE SEQUENCE [LARGE SCALE GENOMIC DNA]</scope>
    <source>
        <strain evidence="8">RMSCC 3488</strain>
    </source>
</reference>
<comment type="similarity">
    <text evidence="2">Belongs to the FAD-binding monooxygenase family.</text>
</comment>
<dbReference type="PANTHER" id="PTHR42877">
    <property type="entry name" value="L-ORNITHINE N(5)-MONOOXYGENASE-RELATED"/>
    <property type="match status" value="1"/>
</dbReference>
<evidence type="ECO:0000313" key="7">
    <source>
        <dbReference type="EMBL" id="KMM70728.1"/>
    </source>
</evidence>
<dbReference type="InterPro" id="IPR051209">
    <property type="entry name" value="FAD-bind_Monooxygenase_sf"/>
</dbReference>
<dbReference type="SUPFAM" id="SSF51905">
    <property type="entry name" value="FAD/NAD(P)-binding domain"/>
    <property type="match status" value="2"/>
</dbReference>
<evidence type="ECO:0000256" key="6">
    <source>
        <dbReference type="SAM" id="Phobius"/>
    </source>
</evidence>
<dbReference type="OrthoDB" id="74360at2759"/>
<keyword evidence="7" id="KW-0503">Monooxygenase</keyword>
<sequence>MAPNNYARTSVGNKEYTKAAVVIIGAGISGLCTAINLIKNNIHNFVILEKSAGLGGTWRDNKYPGCCCDVYSHLYSFSFEQNPDWTRLYSDQQEILNYLRKVAAKYNLYPYIRFSSEVEESRWDEVEKKWCTKVKVIGSKDVEFGEEYSITSDFLVSGIGQLNYPQYPSIPGIETFKGKMMHSARWDWSYELKDKKIGIIGNGATAAQIAPEVAKEASHLTIFQRTPNWVVPRLDMNVWKPFRAIFRYCPPALWRLRASIMDFREAVHVVMRDPNSNTAELIRKASLHIMHKALPNQPDLWEKLTPDYPPGCKRMILSDDYFPTLARDNVSLETGHIDCITEKGIVIDGVEQDLDLIVLATGFRTVEFMHPIKIYGRDGRPLTEIWEGGARALYGVAVEDLPNFAMLYGPNTNLGHNSIILMIEAQSRYILALIKAVLRAREYNQGLAITPKPGKVEEFNSNLQKALSSTAFASPGCQSWYKTAEGLITNNWSGTVVDYQKLLSKLNWDDFDLEGNGAEAMRKKHVANLGRVREESLLGFKSLGVTAALAIVGTLAYKAPHLLPRWR</sequence>
<evidence type="ECO:0000256" key="1">
    <source>
        <dbReference type="ARBA" id="ARBA00001974"/>
    </source>
</evidence>
<protein>
    <submittedName>
        <fullName evidence="7">Cyclohexanone monooxygenase</fullName>
    </submittedName>
</protein>
<comment type="cofactor">
    <cofactor evidence="1">
        <name>FAD</name>
        <dbReference type="ChEBI" id="CHEBI:57692"/>
    </cofactor>
</comment>
<evidence type="ECO:0000313" key="8">
    <source>
        <dbReference type="Proteomes" id="UP000054567"/>
    </source>
</evidence>
<reference evidence="7 8" key="1">
    <citation type="submission" date="2007-06" db="EMBL/GenBank/DDBJ databases">
        <title>The Genome Sequence of Coccidioides posadasii RMSCC_3488.</title>
        <authorList>
            <consortium name="Coccidioides Genome Resources Consortium"/>
            <consortium name="The Broad Institute Genome Sequencing Platform"/>
            <person name="Henn M.R."/>
            <person name="Sykes S."/>
            <person name="Young S."/>
            <person name="Jaffe D."/>
            <person name="Berlin A."/>
            <person name="Alvarez P."/>
            <person name="Butler J."/>
            <person name="Gnerre S."/>
            <person name="Grabherr M."/>
            <person name="Mauceli E."/>
            <person name="Brockman W."/>
            <person name="Kodira C."/>
            <person name="Alvarado L."/>
            <person name="Zeng Q."/>
            <person name="Crawford M."/>
            <person name="Antoine C."/>
            <person name="Devon K."/>
            <person name="Galgiani J."/>
            <person name="Orsborn K."/>
            <person name="Lewis M.L."/>
            <person name="Nusbaum C."/>
            <person name="Galagan J."/>
            <person name="Birren B."/>
        </authorList>
    </citation>
    <scope>NUCLEOTIDE SEQUENCE [LARGE SCALE GENOMIC DNA]</scope>
    <source>
        <strain evidence="7 8">RMSCC 3488</strain>
    </source>
</reference>
<dbReference type="InterPro" id="IPR036188">
    <property type="entry name" value="FAD/NAD-bd_sf"/>
</dbReference>
<dbReference type="Pfam" id="PF00743">
    <property type="entry name" value="FMO-like"/>
    <property type="match status" value="1"/>
</dbReference>
<dbReference type="InterPro" id="IPR020946">
    <property type="entry name" value="Flavin_mOase-like"/>
</dbReference>
<reference evidence="8" key="2">
    <citation type="journal article" date="2009" name="Genome Res.">
        <title>Comparative genomic analyses of the human fungal pathogens Coccidioides and their relatives.</title>
        <authorList>
            <person name="Sharpton T.J."/>
            <person name="Stajich J.E."/>
            <person name="Rounsley S.D."/>
            <person name="Gardner M.J."/>
            <person name="Wortman J.R."/>
            <person name="Jordar V.S."/>
            <person name="Maiti R."/>
            <person name="Kodira C.D."/>
            <person name="Neafsey D.E."/>
            <person name="Zeng Q."/>
            <person name="Hung C.-Y."/>
            <person name="McMahan C."/>
            <person name="Muszewska A."/>
            <person name="Grynberg M."/>
            <person name="Mandel M.A."/>
            <person name="Kellner E.M."/>
            <person name="Barker B.M."/>
            <person name="Galgiani J.N."/>
            <person name="Orbach M.J."/>
            <person name="Kirkland T.N."/>
            <person name="Cole G.T."/>
            <person name="Henn M.R."/>
            <person name="Birren B.W."/>
            <person name="Taylor J.W."/>
        </authorList>
    </citation>
    <scope>NUCLEOTIDE SEQUENCE [LARGE SCALE GENOMIC DNA]</scope>
    <source>
        <strain evidence="8">RMSCC 3488</strain>
    </source>
</reference>
<proteinExistence type="inferred from homology"/>
<dbReference type="AlphaFoldDB" id="A0A0J6FK83"/>
<keyword evidence="6" id="KW-1133">Transmembrane helix</keyword>